<dbReference type="AlphaFoldDB" id="A0A7J9NV88"/>
<name>A0A7J9NV88_METMI</name>
<sequence length="342" mass="38052">MKKFLVGFILFSMVFSVIPGAVAIECYGLYAGQDEYVGTLALNAVGDTLYFNYTINSPWELCEVHLTALNEVPEADKEKIWHTKGYITKTGNPKVGQFEINEEFDPYLTEYSGSLNISELGNSNLTIAAHAVVCRQGDEIIDYGYEPIDYSWAINYSNYINGSPDSTESWRYDPLLCLNETDSSNQGTKTFTSLGHGGSIELYFDGSICGDGDNSTPDLEIYEVTYNQNTDWVESIGIEAYYNGNYYLVGNATNNLGSTTGVTNMFINCIYDLPSGVCIEKIRINDTLSTHDYDIDAVKANYKCVPIYNCICESAWANDTCFGGETFPGNNWATYVIYPECD</sequence>
<organism evidence="1 2">
    <name type="scientific">Methanococcus maripaludis</name>
    <name type="common">Methanococcus deltae</name>
    <dbReference type="NCBI Taxonomy" id="39152"/>
    <lineage>
        <taxon>Archaea</taxon>
        <taxon>Methanobacteriati</taxon>
        <taxon>Methanobacteriota</taxon>
        <taxon>Methanomada group</taxon>
        <taxon>Methanococci</taxon>
        <taxon>Methanococcales</taxon>
        <taxon>Methanococcaceae</taxon>
        <taxon>Methanococcus</taxon>
    </lineage>
</organism>
<protein>
    <submittedName>
        <fullName evidence="1">Uncharacterized protein</fullName>
    </submittedName>
</protein>
<proteinExistence type="predicted"/>
<reference evidence="1 2" key="1">
    <citation type="submission" date="2020-07" db="EMBL/GenBank/DDBJ databases">
        <title>Genomic Encyclopedia of Type Strains, Phase IV (KMG-V): Genome sequencing to study the core and pangenomes of soil and plant-associated prokaryotes.</title>
        <authorList>
            <person name="Whitman W."/>
        </authorList>
    </citation>
    <scope>NUCLEOTIDE SEQUENCE [LARGE SCALE GENOMIC DNA]</scope>
    <source>
        <strain evidence="1 2">A1</strain>
    </source>
</reference>
<evidence type="ECO:0000313" key="1">
    <source>
        <dbReference type="EMBL" id="MBA2851227.1"/>
    </source>
</evidence>
<evidence type="ECO:0000313" key="2">
    <source>
        <dbReference type="Proteomes" id="UP000564425"/>
    </source>
</evidence>
<dbReference type="Proteomes" id="UP000564425">
    <property type="component" value="Unassembled WGS sequence"/>
</dbReference>
<accession>A0A7J9NV88</accession>
<comment type="caution">
    <text evidence="1">The sequence shown here is derived from an EMBL/GenBank/DDBJ whole genome shotgun (WGS) entry which is preliminary data.</text>
</comment>
<dbReference type="EMBL" id="JACDUH010000002">
    <property type="protein sequence ID" value="MBA2851227.1"/>
    <property type="molecule type" value="Genomic_DNA"/>
</dbReference>
<gene>
    <name evidence="1" type="ORF">HNP86_001380</name>
</gene>
<dbReference type="RefSeq" id="WP_181501129.1">
    <property type="nucleotide sequence ID" value="NZ_JACDUH010000002.1"/>
</dbReference>